<dbReference type="AlphaFoldDB" id="A0A2K1QVU7"/>
<dbReference type="STRING" id="2082308.A0A2K1QVU7"/>
<proteinExistence type="predicted"/>
<evidence type="ECO:0000256" key="1">
    <source>
        <dbReference type="SAM" id="MobiDB-lite"/>
    </source>
</evidence>
<evidence type="ECO:0000313" key="3">
    <source>
        <dbReference type="Proteomes" id="UP000243797"/>
    </source>
</evidence>
<feature type="region of interest" description="Disordered" evidence="1">
    <location>
        <begin position="1"/>
        <end position="128"/>
    </location>
</feature>
<keyword evidence="3" id="KW-1185">Reference proteome</keyword>
<sequence length="128" mass="12951">MSAEYSGQNPLDIAKQAERDLSSNSAKQGLGGADSTTESGVNEAGAQRFPGGDVTYGSAASGAGDNRTIPLSEGGDVNPVTGKMTKASDFEGLGGPEDKARKYAEERPGDDDVANVNAKGVGKGTDVQ</sequence>
<dbReference type="OrthoDB" id="3359339at2759"/>
<dbReference type="Proteomes" id="UP000243797">
    <property type="component" value="Unassembled WGS sequence"/>
</dbReference>
<gene>
    <name evidence="2" type="ORF">CAC42_1875</name>
</gene>
<reference evidence="2 3" key="1">
    <citation type="submission" date="2017-06" db="EMBL/GenBank/DDBJ databases">
        <title>Draft genome sequence of a variant of Elsinoe murrayae.</title>
        <authorList>
            <person name="Cheng Q."/>
        </authorList>
    </citation>
    <scope>NUCLEOTIDE SEQUENCE [LARGE SCALE GENOMIC DNA]</scope>
    <source>
        <strain evidence="2 3">CQ-2017a</strain>
    </source>
</reference>
<feature type="compositionally biased region" description="Basic and acidic residues" evidence="1">
    <location>
        <begin position="96"/>
        <end position="107"/>
    </location>
</feature>
<evidence type="ECO:0000313" key="2">
    <source>
        <dbReference type="EMBL" id="PNS19139.1"/>
    </source>
</evidence>
<comment type="caution">
    <text evidence="2">The sequence shown here is derived from an EMBL/GenBank/DDBJ whole genome shotgun (WGS) entry which is preliminary data.</text>
</comment>
<organism evidence="2 3">
    <name type="scientific">Sphaceloma murrayae</name>
    <dbReference type="NCBI Taxonomy" id="2082308"/>
    <lineage>
        <taxon>Eukaryota</taxon>
        <taxon>Fungi</taxon>
        <taxon>Dikarya</taxon>
        <taxon>Ascomycota</taxon>
        <taxon>Pezizomycotina</taxon>
        <taxon>Dothideomycetes</taxon>
        <taxon>Dothideomycetidae</taxon>
        <taxon>Myriangiales</taxon>
        <taxon>Elsinoaceae</taxon>
        <taxon>Sphaceloma</taxon>
    </lineage>
</organism>
<name>A0A2K1QVU7_9PEZI</name>
<dbReference type="InParanoid" id="A0A2K1QVU7"/>
<accession>A0A2K1QVU7</accession>
<protein>
    <submittedName>
        <fullName evidence="2">Uncharacterized protein</fullName>
    </submittedName>
</protein>
<dbReference type="EMBL" id="NKHZ01000033">
    <property type="protein sequence ID" value="PNS19139.1"/>
    <property type="molecule type" value="Genomic_DNA"/>
</dbReference>